<dbReference type="PANTHER" id="PTHR30572:SF4">
    <property type="entry name" value="ABC TRANSPORTER PERMEASE YTRF"/>
    <property type="match status" value="1"/>
</dbReference>
<keyword evidence="5 8" id="KW-0472">Membrane</keyword>
<feature type="region of interest" description="Disordered" evidence="7">
    <location>
        <begin position="207"/>
        <end position="235"/>
    </location>
</feature>
<feature type="region of interest" description="Disordered" evidence="7">
    <location>
        <begin position="61"/>
        <end position="85"/>
    </location>
</feature>
<dbReference type="Pfam" id="PF12704">
    <property type="entry name" value="MacB_PCD"/>
    <property type="match status" value="1"/>
</dbReference>
<dbReference type="Proteomes" id="UP000824243">
    <property type="component" value="Unassembled WGS sequence"/>
</dbReference>
<organism evidence="11 12">
    <name type="scientific">Candidatus Mediterraneibacter caccavium</name>
    <dbReference type="NCBI Taxonomy" id="2838661"/>
    <lineage>
        <taxon>Bacteria</taxon>
        <taxon>Bacillati</taxon>
        <taxon>Bacillota</taxon>
        <taxon>Clostridia</taxon>
        <taxon>Lachnospirales</taxon>
        <taxon>Lachnospiraceae</taxon>
        <taxon>Mediterraneibacter</taxon>
    </lineage>
</organism>
<keyword evidence="4 8" id="KW-1133">Transmembrane helix</keyword>
<reference evidence="11" key="2">
    <citation type="submission" date="2021-04" db="EMBL/GenBank/DDBJ databases">
        <authorList>
            <person name="Gilroy R."/>
        </authorList>
    </citation>
    <scope>NUCLEOTIDE SEQUENCE</scope>
    <source>
        <strain evidence="11">ChiSjej5B23-15282</strain>
    </source>
</reference>
<feature type="compositionally biased region" description="Low complexity" evidence="7">
    <location>
        <begin position="61"/>
        <end position="70"/>
    </location>
</feature>
<evidence type="ECO:0000256" key="5">
    <source>
        <dbReference type="ARBA" id="ARBA00023136"/>
    </source>
</evidence>
<keyword evidence="3 8" id="KW-0812">Transmembrane</keyword>
<feature type="domain" description="ABC3 transporter permease C-terminal" evidence="9">
    <location>
        <begin position="348"/>
        <end position="468"/>
    </location>
</feature>
<keyword evidence="2" id="KW-1003">Cell membrane</keyword>
<feature type="transmembrane region" description="Helical" evidence="8">
    <location>
        <begin position="438"/>
        <end position="458"/>
    </location>
</feature>
<evidence type="ECO:0000256" key="8">
    <source>
        <dbReference type="SAM" id="Phobius"/>
    </source>
</evidence>
<dbReference type="EMBL" id="DXFA01000097">
    <property type="protein sequence ID" value="HIX48430.1"/>
    <property type="molecule type" value="Genomic_DNA"/>
</dbReference>
<evidence type="ECO:0000256" key="7">
    <source>
        <dbReference type="SAM" id="MobiDB-lite"/>
    </source>
</evidence>
<proteinExistence type="inferred from homology"/>
<feature type="transmembrane region" description="Helical" evidence="8">
    <location>
        <begin position="21"/>
        <end position="45"/>
    </location>
</feature>
<evidence type="ECO:0000256" key="4">
    <source>
        <dbReference type="ARBA" id="ARBA00022989"/>
    </source>
</evidence>
<comment type="subcellular location">
    <subcellularLocation>
        <location evidence="1">Cell membrane</location>
        <topology evidence="1">Multi-pass membrane protein</topology>
    </subcellularLocation>
</comment>
<reference evidence="11" key="1">
    <citation type="journal article" date="2021" name="PeerJ">
        <title>Extensive microbial diversity within the chicken gut microbiome revealed by metagenomics and culture.</title>
        <authorList>
            <person name="Gilroy R."/>
            <person name="Ravi A."/>
            <person name="Getino M."/>
            <person name="Pursley I."/>
            <person name="Horton D.L."/>
            <person name="Alikhan N.F."/>
            <person name="Baker D."/>
            <person name="Gharbi K."/>
            <person name="Hall N."/>
            <person name="Watson M."/>
            <person name="Adriaenssens E.M."/>
            <person name="Foster-Nyarko E."/>
            <person name="Jarju S."/>
            <person name="Secka A."/>
            <person name="Antonio M."/>
            <person name="Oren A."/>
            <person name="Chaudhuri R.R."/>
            <person name="La Ragione R."/>
            <person name="Hildebrand F."/>
            <person name="Pallen M.J."/>
        </authorList>
    </citation>
    <scope>NUCLEOTIDE SEQUENCE</scope>
    <source>
        <strain evidence="11">ChiSjej5B23-15282</strain>
    </source>
</reference>
<evidence type="ECO:0000313" key="12">
    <source>
        <dbReference type="Proteomes" id="UP000824243"/>
    </source>
</evidence>
<evidence type="ECO:0000256" key="1">
    <source>
        <dbReference type="ARBA" id="ARBA00004651"/>
    </source>
</evidence>
<feature type="domain" description="MacB-like periplasmic core" evidence="10">
    <location>
        <begin position="21"/>
        <end position="169"/>
    </location>
</feature>
<dbReference type="AlphaFoldDB" id="A0A9D2ASN0"/>
<gene>
    <name evidence="11" type="ORF">H9981_05385</name>
</gene>
<evidence type="ECO:0000313" key="11">
    <source>
        <dbReference type="EMBL" id="HIX48430.1"/>
    </source>
</evidence>
<evidence type="ECO:0000259" key="10">
    <source>
        <dbReference type="Pfam" id="PF12704"/>
    </source>
</evidence>
<evidence type="ECO:0000259" key="9">
    <source>
        <dbReference type="Pfam" id="PF02687"/>
    </source>
</evidence>
<evidence type="ECO:0000256" key="2">
    <source>
        <dbReference type="ARBA" id="ARBA00022475"/>
    </source>
</evidence>
<dbReference type="Pfam" id="PF02687">
    <property type="entry name" value="FtsX"/>
    <property type="match status" value="1"/>
</dbReference>
<feature type="transmembrane region" description="Helical" evidence="8">
    <location>
        <begin position="339"/>
        <end position="361"/>
    </location>
</feature>
<dbReference type="InterPro" id="IPR050250">
    <property type="entry name" value="Macrolide_Exporter_MacB"/>
</dbReference>
<dbReference type="GO" id="GO:0005886">
    <property type="term" value="C:plasma membrane"/>
    <property type="evidence" value="ECO:0007669"/>
    <property type="project" value="UniProtKB-SubCell"/>
</dbReference>
<name>A0A9D2ASN0_9FIRM</name>
<dbReference type="GO" id="GO:0022857">
    <property type="term" value="F:transmembrane transporter activity"/>
    <property type="evidence" value="ECO:0007669"/>
    <property type="project" value="TreeGrafter"/>
</dbReference>
<evidence type="ECO:0000256" key="3">
    <source>
        <dbReference type="ARBA" id="ARBA00022692"/>
    </source>
</evidence>
<dbReference type="PANTHER" id="PTHR30572">
    <property type="entry name" value="MEMBRANE COMPONENT OF TRANSPORTER-RELATED"/>
    <property type="match status" value="1"/>
</dbReference>
<protein>
    <submittedName>
        <fullName evidence="11">ABC transporter permease</fullName>
    </submittedName>
</protein>
<dbReference type="InterPro" id="IPR003838">
    <property type="entry name" value="ABC3_permease_C"/>
</dbReference>
<evidence type="ECO:0000256" key="6">
    <source>
        <dbReference type="ARBA" id="ARBA00038076"/>
    </source>
</evidence>
<dbReference type="InterPro" id="IPR025857">
    <property type="entry name" value="MacB_PCD"/>
</dbReference>
<comment type="similarity">
    <text evidence="6">Belongs to the ABC-4 integral membrane protein family.</text>
</comment>
<accession>A0A9D2ASN0</accession>
<sequence length="475" mass="50459">MRWSDLLRMSINSLKRRKLRTFLTVLGVVIGTASIVVMISLGLGLQESMYAEVEKNGGTTGLTVTGKTDGPMGSAGTSGGASGEKGQKYVTDDLIKELRSLEHVKSVEPVLDLSAVAVKGRYEGSLELCGMTQEGLRSLNLELEPGGKLPDGDSAQLELVYGNAVLTNFYDKGTGKAYWDTGEVPDIDLKNDNLFLILDQDGYYQSRNTPGAGAAESGDGTSGSGTQGAQPQAAPKKYVVKGSGVVAGGMDSYNTDSFKVYCDLDKLREYLKKEFRGRVIPGQPSTKSGKPYSKFVYSSAKVQADDMEQVEELSAAIRSMGYNVETNAEYIDSMKKQFAMVQAVLGGIGAVSLLVAAIGIANTMMMSIYERTKEIGVMKVIGCGLKNIRQLFLMEAAFIGLAGGVIGNLLSLAMSAVVNTFVSGGSMGISGNLSFVPVWLILVSTAFAVFVGTAAGYFPARRAMALSPLEAIRSQ</sequence>
<comment type="caution">
    <text evidence="11">The sequence shown here is derived from an EMBL/GenBank/DDBJ whole genome shotgun (WGS) entry which is preliminary data.</text>
</comment>
<feature type="transmembrane region" description="Helical" evidence="8">
    <location>
        <begin position="396"/>
        <end position="418"/>
    </location>
</feature>